<reference evidence="1 2" key="1">
    <citation type="submission" date="2019-07" db="EMBL/GenBank/DDBJ databases">
        <authorList>
            <person name="Jastrzebski P J."/>
            <person name="Paukszto L."/>
            <person name="Jastrzebski P J."/>
        </authorList>
    </citation>
    <scope>NUCLEOTIDE SEQUENCE [LARGE SCALE GENOMIC DNA]</scope>
    <source>
        <strain evidence="1 2">WMS-il1</strain>
    </source>
</reference>
<dbReference type="AlphaFoldDB" id="A0A564YWF7"/>
<dbReference type="Proteomes" id="UP000321570">
    <property type="component" value="Unassembled WGS sequence"/>
</dbReference>
<sequence>MTVLLVFVYDSYKAIFVFPSNDNARLSVNVSYASHSSPLFLSTLPFLSLSISVTRINTRCSCHDYIIGLINSWCSAPRLLLALTQTTTNWCCCYLLAANR</sequence>
<gene>
    <name evidence="1" type="ORF">WMSIL1_LOCUS10317</name>
</gene>
<proteinExistence type="predicted"/>
<protein>
    <submittedName>
        <fullName evidence="1">Uncharacterized protein</fullName>
    </submittedName>
</protein>
<organism evidence="1 2">
    <name type="scientific">Hymenolepis diminuta</name>
    <name type="common">Rat tapeworm</name>
    <dbReference type="NCBI Taxonomy" id="6216"/>
    <lineage>
        <taxon>Eukaryota</taxon>
        <taxon>Metazoa</taxon>
        <taxon>Spiralia</taxon>
        <taxon>Lophotrochozoa</taxon>
        <taxon>Platyhelminthes</taxon>
        <taxon>Cestoda</taxon>
        <taxon>Eucestoda</taxon>
        <taxon>Cyclophyllidea</taxon>
        <taxon>Hymenolepididae</taxon>
        <taxon>Hymenolepis</taxon>
    </lineage>
</organism>
<evidence type="ECO:0000313" key="2">
    <source>
        <dbReference type="Proteomes" id="UP000321570"/>
    </source>
</evidence>
<accession>A0A564YWF7</accession>
<dbReference type="EMBL" id="CABIJS010000444">
    <property type="protein sequence ID" value="VUZ51496.1"/>
    <property type="molecule type" value="Genomic_DNA"/>
</dbReference>
<keyword evidence="2" id="KW-1185">Reference proteome</keyword>
<evidence type="ECO:0000313" key="1">
    <source>
        <dbReference type="EMBL" id="VUZ51496.1"/>
    </source>
</evidence>
<name>A0A564YWF7_HYMDI</name>